<dbReference type="Proteomes" id="UP000607559">
    <property type="component" value="Unassembled WGS sequence"/>
</dbReference>
<proteinExistence type="predicted"/>
<gene>
    <name evidence="1" type="ORF">GCM10011511_22600</name>
</gene>
<name>A0A8J2UCM2_9BACT</name>
<dbReference type="AlphaFoldDB" id="A0A8J2UCM2"/>
<accession>A0A8J2UCM2</accession>
<dbReference type="EMBL" id="BMJC01000002">
    <property type="protein sequence ID" value="GGA98756.1"/>
    <property type="molecule type" value="Genomic_DNA"/>
</dbReference>
<keyword evidence="2" id="KW-1185">Reference proteome</keyword>
<protein>
    <submittedName>
        <fullName evidence="1">Uncharacterized protein</fullName>
    </submittedName>
</protein>
<comment type="caution">
    <text evidence="1">The sequence shown here is derived from an EMBL/GenBank/DDBJ whole genome shotgun (WGS) entry which is preliminary data.</text>
</comment>
<dbReference type="Pfam" id="PF22028">
    <property type="entry name" value="DUF6934"/>
    <property type="match status" value="1"/>
</dbReference>
<evidence type="ECO:0000313" key="1">
    <source>
        <dbReference type="EMBL" id="GGA98756.1"/>
    </source>
</evidence>
<sequence>MYSYLGTDNGWNYYNLGFGDFDPLEKKISDLTVSNNLDRDKILATVAATALEFSKWHPSCKIVIKGSTPARTRLYQMKICSHYSNIIELFDIQGLTKEGELVPFREGENFDGFIIERKS</sequence>
<reference evidence="1" key="1">
    <citation type="journal article" date="2014" name="Int. J. Syst. Evol. Microbiol.">
        <title>Complete genome sequence of Corynebacterium casei LMG S-19264T (=DSM 44701T), isolated from a smear-ripened cheese.</title>
        <authorList>
            <consortium name="US DOE Joint Genome Institute (JGI-PGF)"/>
            <person name="Walter F."/>
            <person name="Albersmeier A."/>
            <person name="Kalinowski J."/>
            <person name="Ruckert C."/>
        </authorList>
    </citation>
    <scope>NUCLEOTIDE SEQUENCE</scope>
    <source>
        <strain evidence="1">CGMCC 1.15448</strain>
    </source>
</reference>
<dbReference type="InterPro" id="IPR053865">
    <property type="entry name" value="DUF6934"/>
</dbReference>
<reference evidence="1" key="2">
    <citation type="submission" date="2020-09" db="EMBL/GenBank/DDBJ databases">
        <authorList>
            <person name="Sun Q."/>
            <person name="Zhou Y."/>
        </authorList>
    </citation>
    <scope>NUCLEOTIDE SEQUENCE</scope>
    <source>
        <strain evidence="1">CGMCC 1.15448</strain>
    </source>
</reference>
<organism evidence="1 2">
    <name type="scientific">Puia dinghuensis</name>
    <dbReference type="NCBI Taxonomy" id="1792502"/>
    <lineage>
        <taxon>Bacteria</taxon>
        <taxon>Pseudomonadati</taxon>
        <taxon>Bacteroidota</taxon>
        <taxon>Chitinophagia</taxon>
        <taxon>Chitinophagales</taxon>
        <taxon>Chitinophagaceae</taxon>
        <taxon>Puia</taxon>
    </lineage>
</organism>
<evidence type="ECO:0000313" key="2">
    <source>
        <dbReference type="Proteomes" id="UP000607559"/>
    </source>
</evidence>